<evidence type="ECO:0000313" key="4">
    <source>
        <dbReference type="EMBL" id="AKT39334.1"/>
    </source>
</evidence>
<accession>A0A0K1EEQ4</accession>
<feature type="domain" description="PcRGLX/YetA-like N-terminal RIFT barrel" evidence="3">
    <location>
        <begin position="60"/>
        <end position="117"/>
    </location>
</feature>
<dbReference type="STRING" id="52.CMC5_034810"/>
<evidence type="ECO:0000259" key="3">
    <source>
        <dbReference type="Pfam" id="PF19501"/>
    </source>
</evidence>
<dbReference type="GO" id="GO:0005975">
    <property type="term" value="P:carbohydrate metabolic process"/>
    <property type="evidence" value="ECO:0007669"/>
    <property type="project" value="InterPro"/>
</dbReference>
<dbReference type="InterPro" id="IPR048329">
    <property type="entry name" value="PcRGLX_1st"/>
</dbReference>
<dbReference type="InterPro" id="IPR008928">
    <property type="entry name" value="6-hairpin_glycosidase_sf"/>
</dbReference>
<feature type="region of interest" description="Disordered" evidence="1">
    <location>
        <begin position="526"/>
        <end position="580"/>
    </location>
</feature>
<feature type="region of interest" description="Disordered" evidence="1">
    <location>
        <begin position="1"/>
        <end position="57"/>
    </location>
</feature>
<feature type="domain" description="Non-reducing end beta-L-arabinofuranosidase-like GH127 catalytic" evidence="2">
    <location>
        <begin position="324"/>
        <end position="482"/>
    </location>
</feature>
<evidence type="ECO:0000259" key="2">
    <source>
        <dbReference type="Pfam" id="PF07944"/>
    </source>
</evidence>
<evidence type="ECO:0000313" key="5">
    <source>
        <dbReference type="Proteomes" id="UP000067626"/>
    </source>
</evidence>
<dbReference type="InterPro" id="IPR012878">
    <property type="entry name" value="Beta-AFase-like_GH127_cat"/>
</dbReference>
<reference evidence="4 5" key="1">
    <citation type="submission" date="2015-07" db="EMBL/GenBank/DDBJ databases">
        <title>Genome analysis of myxobacterium Chondromyces crocatus Cm c5 reveals a high potential for natural compound synthesis and the genetic basis for the loss of fruiting body formation.</title>
        <authorList>
            <person name="Zaburannyi N."/>
            <person name="Bunk B."/>
            <person name="Maier J."/>
            <person name="Overmann J."/>
            <person name="Mueller R."/>
        </authorList>
    </citation>
    <scope>NUCLEOTIDE SEQUENCE [LARGE SCALE GENOMIC DNA]</scope>
    <source>
        <strain evidence="4 5">Cm c5</strain>
    </source>
</reference>
<dbReference type="RefSeq" id="WP_342673953.1">
    <property type="nucleotide sequence ID" value="NZ_CP012159.1"/>
</dbReference>
<dbReference type="EMBL" id="CP012159">
    <property type="protein sequence ID" value="AKT39334.1"/>
    <property type="molecule type" value="Genomic_DNA"/>
</dbReference>
<protein>
    <submittedName>
        <fullName evidence="4">Uncharacterized protein</fullName>
    </submittedName>
</protein>
<sequence>MEAAARDSAPTDPARRPTRHQGILPVLLSASGGQSPKAGTPGAPGVTEAPATAGAGQEEPVVSLGVPFPPGAIQDPSKIALRHGRGKPVPVHVQVLATWPRDGSIRSALVAFRAKVGAKEQDLYQIIWGPEAEANRRPSPPLAPNPDGPITATLPASWYGQSLVSGPQVPALDDQRFPKFEQRIEQGLSTMSPAFDTLKVACSGQHRTYYDSPHALYQRFLRYGDAARFQRARAEALWFRGNEIRFSPDRQWAVHVCQPEGWTPEKPIGWGALRRMVSQGLLDDYLLTGDPASKEAIVAMGEALRLSIPAFKTKKEDQLLATERNMAFTMMILASYYALEPRPDVKASLDELVDRTVAWQARSSSGAFEHDVTRADPSECERGPKGASPFMTALLVDALMDVHALTGDRRIVGVVERSAKWLEEQALTSDRRAFRYLWRCETDAYDDSGTADLNLLVVPVFGAAYALTGDKRWLRTGDQLADIGVDAMRPRSPKHWSQSMRSFGRYLGYRAAGSTVGEAAAALGTDEEAPAAAPQGQGGKTIAPSKAPAAGQTPAREGASGAPTPTAPAAPTAPTAPPRP</sequence>
<dbReference type="Pfam" id="PF19501">
    <property type="entry name" value="PcRGLX_1st"/>
    <property type="match status" value="1"/>
</dbReference>
<dbReference type="KEGG" id="ccro:CMC5_034810"/>
<organism evidence="4 5">
    <name type="scientific">Chondromyces crocatus</name>
    <dbReference type="NCBI Taxonomy" id="52"/>
    <lineage>
        <taxon>Bacteria</taxon>
        <taxon>Pseudomonadati</taxon>
        <taxon>Myxococcota</taxon>
        <taxon>Polyangia</taxon>
        <taxon>Polyangiales</taxon>
        <taxon>Polyangiaceae</taxon>
        <taxon>Chondromyces</taxon>
    </lineage>
</organism>
<dbReference type="AlphaFoldDB" id="A0A0K1EEQ4"/>
<dbReference type="SUPFAM" id="SSF48208">
    <property type="entry name" value="Six-hairpin glycosidases"/>
    <property type="match status" value="1"/>
</dbReference>
<gene>
    <name evidence="4" type="ORF">CMC5_034810</name>
</gene>
<proteinExistence type="predicted"/>
<keyword evidence="5" id="KW-1185">Reference proteome</keyword>
<feature type="compositionally biased region" description="Low complexity" evidence="1">
    <location>
        <begin position="562"/>
        <end position="573"/>
    </location>
</feature>
<dbReference type="Proteomes" id="UP000067626">
    <property type="component" value="Chromosome"/>
</dbReference>
<dbReference type="Pfam" id="PF07944">
    <property type="entry name" value="Beta-AFase-like_GH127_cat"/>
    <property type="match status" value="1"/>
</dbReference>
<name>A0A0K1EEQ4_CHOCO</name>
<evidence type="ECO:0000256" key="1">
    <source>
        <dbReference type="SAM" id="MobiDB-lite"/>
    </source>
</evidence>